<evidence type="ECO:0000256" key="4">
    <source>
        <dbReference type="ARBA" id="ARBA00022487"/>
    </source>
</evidence>
<evidence type="ECO:0000256" key="5">
    <source>
        <dbReference type="ARBA" id="ARBA00022525"/>
    </source>
</evidence>
<comment type="catalytic activity">
    <reaction evidence="10 11">
        <text>cutin + H2O = cutin monomers.</text>
        <dbReference type="EC" id="3.1.1.74"/>
    </reaction>
</comment>
<dbReference type="PANTHER" id="PTHR48250:SF3">
    <property type="entry name" value="CUTINASE 1-RELATED"/>
    <property type="match status" value="1"/>
</dbReference>
<dbReference type="EMBL" id="CP034206">
    <property type="protein sequence ID" value="QBZ57866.1"/>
    <property type="molecule type" value="Genomic_DNA"/>
</dbReference>
<evidence type="ECO:0000313" key="12">
    <source>
        <dbReference type="EMBL" id="QBZ57866.1"/>
    </source>
</evidence>
<comment type="function">
    <text evidence="11">Catalyzes the hydrolysis of complex carboxylic polyesters found in the cell wall of plants. Degrades cutin, a macromolecule that forms the structure of the plant cuticle.</text>
</comment>
<dbReference type="SMART" id="SM01110">
    <property type="entry name" value="Cutinase"/>
    <property type="match status" value="1"/>
</dbReference>
<dbReference type="InterPro" id="IPR043579">
    <property type="entry name" value="CUTINASE_2"/>
</dbReference>
<dbReference type="VEuPathDB" id="FungiDB:M_BR32_EuGene_00136141"/>
<keyword evidence="5 11" id="KW-0964">Secreted</keyword>
<keyword evidence="8" id="KW-0843">Virulence</keyword>
<dbReference type="SMR" id="A0A4P7NA05"/>
<accession>A0A4P7NA05</accession>
<evidence type="ECO:0000256" key="9">
    <source>
        <dbReference type="ARBA" id="ARBA00023157"/>
    </source>
</evidence>
<dbReference type="InterPro" id="IPR000675">
    <property type="entry name" value="Cutinase/axe"/>
</dbReference>
<keyword evidence="6 11" id="KW-0732">Signal</keyword>
<comment type="subcellular location">
    <subcellularLocation>
        <location evidence="1 11">Secreted</location>
    </subcellularLocation>
</comment>
<dbReference type="GO" id="GO:0050525">
    <property type="term" value="F:cutinase activity"/>
    <property type="evidence" value="ECO:0007669"/>
    <property type="project" value="UniProtKB-UniRule"/>
</dbReference>
<sequence length="214" mass="21602">MQFSLSIATAILAATASAMPVLETRQTVGTTANEFTSGGCKDVVLLYARGTTQAGNMGQEPGPELGNALKARLGAARVAVQGVAYSASLLGNLNPGGAPANEATSFRTLIGQVASQCPNARIVVSGYSQGAALVHRAVEGATAAVRARIAAGVTFGDTQKQQDGGRIPGLDASKTLIICNTGDRVCEGTLIITAAHSGYGARAGEAVDFIAARV</sequence>
<dbReference type="PROSITE" id="PS00931">
    <property type="entry name" value="CUTINASE_2"/>
    <property type="match status" value="1"/>
</dbReference>
<evidence type="ECO:0000256" key="1">
    <source>
        <dbReference type="ARBA" id="ARBA00004613"/>
    </source>
</evidence>
<evidence type="ECO:0000256" key="10">
    <source>
        <dbReference type="ARBA" id="ARBA00034045"/>
    </source>
</evidence>
<dbReference type="PRINTS" id="PR00129">
    <property type="entry name" value="CUTINASE"/>
</dbReference>
<evidence type="ECO:0000313" key="13">
    <source>
        <dbReference type="Proteomes" id="UP000294847"/>
    </source>
</evidence>
<evidence type="ECO:0000256" key="8">
    <source>
        <dbReference type="ARBA" id="ARBA00023026"/>
    </source>
</evidence>
<evidence type="ECO:0000256" key="11">
    <source>
        <dbReference type="RuleBase" id="RU361263"/>
    </source>
</evidence>
<dbReference type="OMA" id="QCPNARI"/>
<dbReference type="Proteomes" id="UP000294847">
    <property type="component" value="Chromosome 3"/>
</dbReference>
<feature type="chain" id="PRO_5041033881" description="Cutinase" evidence="11">
    <location>
        <begin position="19"/>
        <end position="214"/>
    </location>
</feature>
<dbReference type="PROSITE" id="PS00155">
    <property type="entry name" value="CUTINASE_1"/>
    <property type="match status" value="1"/>
</dbReference>
<dbReference type="AlphaFoldDB" id="A0A4P7NA05"/>
<dbReference type="InterPro" id="IPR029058">
    <property type="entry name" value="AB_hydrolase_fold"/>
</dbReference>
<proteinExistence type="inferred from homology"/>
<evidence type="ECO:0000256" key="3">
    <source>
        <dbReference type="ARBA" id="ARBA00013095"/>
    </source>
</evidence>
<dbReference type="InterPro" id="IPR011150">
    <property type="entry name" value="Cutinase_monf"/>
</dbReference>
<dbReference type="EC" id="3.1.1.74" evidence="3 11"/>
<dbReference type="SUPFAM" id="SSF53474">
    <property type="entry name" value="alpha/beta-Hydrolases"/>
    <property type="match status" value="1"/>
</dbReference>
<keyword evidence="7 11" id="KW-0378">Hydrolase</keyword>
<evidence type="ECO:0000256" key="2">
    <source>
        <dbReference type="ARBA" id="ARBA00007534"/>
    </source>
</evidence>
<organism evidence="12 13">
    <name type="scientific">Pyricularia oryzae</name>
    <name type="common">Rice blast fungus</name>
    <name type="synonym">Magnaporthe oryzae</name>
    <dbReference type="NCBI Taxonomy" id="318829"/>
    <lineage>
        <taxon>Eukaryota</taxon>
        <taxon>Fungi</taxon>
        <taxon>Dikarya</taxon>
        <taxon>Ascomycota</taxon>
        <taxon>Pezizomycotina</taxon>
        <taxon>Sordariomycetes</taxon>
        <taxon>Sordariomycetidae</taxon>
        <taxon>Magnaporthales</taxon>
        <taxon>Pyriculariaceae</taxon>
        <taxon>Pyricularia</taxon>
    </lineage>
</organism>
<feature type="signal peptide" evidence="11">
    <location>
        <begin position="1"/>
        <end position="18"/>
    </location>
</feature>
<dbReference type="GO" id="GO:0005576">
    <property type="term" value="C:extracellular region"/>
    <property type="evidence" value="ECO:0007669"/>
    <property type="project" value="UniProtKB-SubCell"/>
</dbReference>
<dbReference type="Gene3D" id="3.40.50.1820">
    <property type="entry name" value="alpha/beta hydrolase"/>
    <property type="match status" value="1"/>
</dbReference>
<protein>
    <recommendedName>
        <fullName evidence="3 11">Cutinase</fullName>
        <ecNumber evidence="3 11">3.1.1.74</ecNumber>
    </recommendedName>
</protein>
<comment type="similarity">
    <text evidence="2 11">Belongs to the cutinase family.</text>
</comment>
<dbReference type="InterPro" id="IPR043580">
    <property type="entry name" value="CUTINASE_1"/>
</dbReference>
<evidence type="ECO:0000256" key="7">
    <source>
        <dbReference type="ARBA" id="ARBA00022801"/>
    </source>
</evidence>
<dbReference type="GO" id="GO:0016052">
    <property type="term" value="P:carbohydrate catabolic process"/>
    <property type="evidence" value="ECO:0007669"/>
    <property type="project" value="TreeGrafter"/>
</dbReference>
<reference evidence="12 13" key="1">
    <citation type="journal article" date="2019" name="Mol. Biol. Evol.">
        <title>Blast fungal genomes show frequent chromosomal changes, gene gains and losses, and effector gene turnover.</title>
        <authorList>
            <person name="Gomez Luciano L.B."/>
            <person name="Jason Tsai I."/>
            <person name="Chuma I."/>
            <person name="Tosa Y."/>
            <person name="Chen Y.H."/>
            <person name="Li J.Y."/>
            <person name="Li M.Y."/>
            <person name="Jade Lu M.Y."/>
            <person name="Nakayashiki H."/>
            <person name="Li W.H."/>
        </authorList>
    </citation>
    <scope>NUCLEOTIDE SEQUENCE [LARGE SCALE GENOMIC DNA]</scope>
    <source>
        <strain evidence="12">MZ5-1-6</strain>
    </source>
</reference>
<name>A0A4P7NA05_PYROR</name>
<gene>
    <name evidence="12" type="ORF">PoMZ_02803</name>
</gene>
<keyword evidence="4 11" id="KW-0719">Serine esterase</keyword>
<dbReference type="Pfam" id="PF01083">
    <property type="entry name" value="Cutinase"/>
    <property type="match status" value="1"/>
</dbReference>
<keyword evidence="9" id="KW-1015">Disulfide bond</keyword>
<evidence type="ECO:0000256" key="6">
    <source>
        <dbReference type="ARBA" id="ARBA00022729"/>
    </source>
</evidence>
<dbReference type="PANTHER" id="PTHR48250">
    <property type="entry name" value="CUTINASE 2-RELATED"/>
    <property type="match status" value="1"/>
</dbReference>